<dbReference type="Pfam" id="PF00498">
    <property type="entry name" value="FHA"/>
    <property type="match status" value="1"/>
</dbReference>
<dbReference type="InterPro" id="IPR008984">
    <property type="entry name" value="SMAD_FHA_dom_sf"/>
</dbReference>
<gene>
    <name evidence="3" type="ORF">CUN48_08590</name>
</gene>
<evidence type="ECO:0000259" key="2">
    <source>
        <dbReference type="PROSITE" id="PS50006"/>
    </source>
</evidence>
<feature type="transmembrane region" description="Helical" evidence="1">
    <location>
        <begin position="6"/>
        <end position="28"/>
    </location>
</feature>
<organism evidence="3 4">
    <name type="scientific">Candidatus Thermofonsia Clade 3 bacterium</name>
    <dbReference type="NCBI Taxonomy" id="2364212"/>
    <lineage>
        <taxon>Bacteria</taxon>
        <taxon>Bacillati</taxon>
        <taxon>Chloroflexota</taxon>
        <taxon>Candidatus Thermofontia</taxon>
        <taxon>Candidatus Thermofonsia Clade 3</taxon>
    </lineage>
</organism>
<sequence>MDGVLFALRILIVVALYAFLGALLWTLLQERNSAPAPPVPTSWLQRLTGNEADSASGHCYAIRWAAWIGRDPNCLVHTDDEFASARHAQVLWRAEDQAWWIEDNLSRNGTFVNDRPVMRSRLKDGDVIRVGHMQFKFFESAGAATSARTTAPCAG</sequence>
<dbReference type="Proteomes" id="UP000230790">
    <property type="component" value="Unassembled WGS sequence"/>
</dbReference>
<keyword evidence="1" id="KW-0472">Membrane</keyword>
<protein>
    <recommendedName>
        <fullName evidence="2">FHA domain-containing protein</fullName>
    </recommendedName>
</protein>
<dbReference type="CDD" id="cd00060">
    <property type="entry name" value="FHA"/>
    <property type="match status" value="1"/>
</dbReference>
<dbReference type="SUPFAM" id="SSF49879">
    <property type="entry name" value="SMAD/FHA domain"/>
    <property type="match status" value="1"/>
</dbReference>
<reference evidence="3 4" key="1">
    <citation type="submission" date="2017-11" db="EMBL/GenBank/DDBJ databases">
        <title>Evolution of Phototrophy in the Chloroflexi Phylum Driven by Horizontal Gene Transfer.</title>
        <authorList>
            <person name="Ward L.M."/>
            <person name="Hemp J."/>
            <person name="Shih P.M."/>
            <person name="Mcglynn S.E."/>
            <person name="Fischer W."/>
        </authorList>
    </citation>
    <scope>NUCLEOTIDE SEQUENCE [LARGE SCALE GENOMIC DNA]</scope>
    <source>
        <strain evidence="3">JP3_7</strain>
    </source>
</reference>
<keyword evidence="1" id="KW-1133">Transmembrane helix</keyword>
<dbReference type="EMBL" id="PGTN01000048">
    <property type="protein sequence ID" value="PJF47454.1"/>
    <property type="molecule type" value="Genomic_DNA"/>
</dbReference>
<evidence type="ECO:0000256" key="1">
    <source>
        <dbReference type="SAM" id="Phobius"/>
    </source>
</evidence>
<comment type="caution">
    <text evidence="3">The sequence shown here is derived from an EMBL/GenBank/DDBJ whole genome shotgun (WGS) entry which is preliminary data.</text>
</comment>
<feature type="domain" description="FHA" evidence="2">
    <location>
        <begin position="66"/>
        <end position="117"/>
    </location>
</feature>
<dbReference type="PROSITE" id="PS50006">
    <property type="entry name" value="FHA_DOMAIN"/>
    <property type="match status" value="1"/>
</dbReference>
<accession>A0A2M8QCD0</accession>
<evidence type="ECO:0000313" key="4">
    <source>
        <dbReference type="Proteomes" id="UP000230790"/>
    </source>
</evidence>
<dbReference type="SMART" id="SM00240">
    <property type="entry name" value="FHA"/>
    <property type="match status" value="1"/>
</dbReference>
<dbReference type="Gene3D" id="2.60.200.20">
    <property type="match status" value="1"/>
</dbReference>
<dbReference type="AlphaFoldDB" id="A0A2M8QCD0"/>
<dbReference type="InterPro" id="IPR000253">
    <property type="entry name" value="FHA_dom"/>
</dbReference>
<proteinExistence type="predicted"/>
<evidence type="ECO:0000313" key="3">
    <source>
        <dbReference type="EMBL" id="PJF47454.1"/>
    </source>
</evidence>
<keyword evidence="1" id="KW-0812">Transmembrane</keyword>
<name>A0A2M8QCD0_9CHLR</name>